<feature type="signal peptide" evidence="1">
    <location>
        <begin position="1"/>
        <end position="28"/>
    </location>
</feature>
<reference evidence="3 4" key="1">
    <citation type="submission" date="2020-07" db="EMBL/GenBank/DDBJ databases">
        <title>Genome of Haloechinothrix sp.</title>
        <authorList>
            <person name="Tang S.-K."/>
            <person name="Yang L."/>
            <person name="Zhu W.-Y."/>
        </authorList>
    </citation>
    <scope>NUCLEOTIDE SEQUENCE [LARGE SCALE GENOMIC DNA]</scope>
    <source>
        <strain evidence="3 4">YIM 98757</strain>
    </source>
</reference>
<dbReference type="PROSITE" id="PS51318">
    <property type="entry name" value="TAT"/>
    <property type="match status" value="1"/>
</dbReference>
<keyword evidence="1" id="KW-0732">Signal</keyword>
<comment type="caution">
    <text evidence="3">The sequence shown here is derived from an EMBL/GenBank/DDBJ whole genome shotgun (WGS) entry which is preliminary data.</text>
</comment>
<gene>
    <name evidence="3" type="ORF">H0B56_12690</name>
</gene>
<dbReference type="InterPro" id="IPR015168">
    <property type="entry name" value="SsuA/THI5"/>
</dbReference>
<dbReference type="Proteomes" id="UP000582974">
    <property type="component" value="Unassembled WGS sequence"/>
</dbReference>
<evidence type="ECO:0000313" key="4">
    <source>
        <dbReference type="Proteomes" id="UP000582974"/>
    </source>
</evidence>
<dbReference type="Pfam" id="PF09084">
    <property type="entry name" value="NMT1"/>
    <property type="match status" value="1"/>
</dbReference>
<dbReference type="RefSeq" id="WP_180893228.1">
    <property type="nucleotide sequence ID" value="NZ_JACCKD010000004.1"/>
</dbReference>
<accession>A0A838AAX6</accession>
<dbReference type="PANTHER" id="PTHR30024">
    <property type="entry name" value="ALIPHATIC SULFONATES-BINDING PROTEIN-RELATED"/>
    <property type="match status" value="1"/>
</dbReference>
<feature type="domain" description="SsuA/THI5-like" evidence="2">
    <location>
        <begin position="88"/>
        <end position="215"/>
    </location>
</feature>
<dbReference type="PROSITE" id="PS51257">
    <property type="entry name" value="PROKAR_LIPOPROTEIN"/>
    <property type="match status" value="1"/>
</dbReference>
<evidence type="ECO:0000259" key="2">
    <source>
        <dbReference type="Pfam" id="PF09084"/>
    </source>
</evidence>
<dbReference type="SUPFAM" id="SSF53850">
    <property type="entry name" value="Periplasmic binding protein-like II"/>
    <property type="match status" value="1"/>
</dbReference>
<evidence type="ECO:0000256" key="1">
    <source>
        <dbReference type="SAM" id="SignalP"/>
    </source>
</evidence>
<evidence type="ECO:0000313" key="3">
    <source>
        <dbReference type="EMBL" id="MBA0126400.1"/>
    </source>
</evidence>
<feature type="chain" id="PRO_5032301957" evidence="1">
    <location>
        <begin position="29"/>
        <end position="354"/>
    </location>
</feature>
<dbReference type="Gene3D" id="3.40.190.10">
    <property type="entry name" value="Periplasmic binding protein-like II"/>
    <property type="match status" value="2"/>
</dbReference>
<dbReference type="EMBL" id="JACCKD010000004">
    <property type="protein sequence ID" value="MBA0126400.1"/>
    <property type="molecule type" value="Genomic_DNA"/>
</dbReference>
<keyword evidence="4" id="KW-1185">Reference proteome</keyword>
<proteinExistence type="predicted"/>
<protein>
    <submittedName>
        <fullName evidence="3">ABC transporter substrate-binding protein</fullName>
    </submittedName>
</protein>
<dbReference type="InterPro" id="IPR006311">
    <property type="entry name" value="TAT_signal"/>
</dbReference>
<name>A0A838AAX6_9PSEU</name>
<organism evidence="3 4">
    <name type="scientific">Haloechinothrix aidingensis</name>
    <dbReference type="NCBI Taxonomy" id="2752311"/>
    <lineage>
        <taxon>Bacteria</taxon>
        <taxon>Bacillati</taxon>
        <taxon>Actinomycetota</taxon>
        <taxon>Actinomycetes</taxon>
        <taxon>Pseudonocardiales</taxon>
        <taxon>Pseudonocardiaceae</taxon>
        <taxon>Haloechinothrix</taxon>
    </lineage>
</organism>
<dbReference type="AlphaFoldDB" id="A0A838AAX6"/>
<sequence>MPRSRRPRAVSAALAAGALALAGCGAGADEAAALDETPTCEEVDLSEPPAEPEQIRFGAQPANQEPAALQYADPEFAGAEHYGSWYTIDAEIYPPADRLDAFQAGQLDAGTASVPQLVRAAAQDLPLRSVASTTLEAGDGFATAFAALEGSGIEGVGDLEGKKIGILDPVTSTAYWARSAVSSAGLDPNRDVELVSLPVAEQEEALRSGTIDIAVLPQPFYEIADSAGGIDVVFDSRTGPGMDQELIQVFFGTEFISEHPEAYCAWREDYQAAVDAYSADRAGALRAMHEAEAIRVPDLDALIDAQDYARPEGGAIDVDNLDALIDNMAEVEFLKPNQSIPADELVLEGFSLVR</sequence>